<dbReference type="EMBL" id="JAHRIQ010060864">
    <property type="protein sequence ID" value="MEQ2241377.1"/>
    <property type="molecule type" value="Genomic_DNA"/>
</dbReference>
<evidence type="ECO:0000313" key="1">
    <source>
        <dbReference type="EMBL" id="MEQ2241377.1"/>
    </source>
</evidence>
<organism evidence="1 2">
    <name type="scientific">Ilyodon furcidens</name>
    <name type="common">goldbreast splitfin</name>
    <dbReference type="NCBI Taxonomy" id="33524"/>
    <lineage>
        <taxon>Eukaryota</taxon>
        <taxon>Metazoa</taxon>
        <taxon>Chordata</taxon>
        <taxon>Craniata</taxon>
        <taxon>Vertebrata</taxon>
        <taxon>Euteleostomi</taxon>
        <taxon>Actinopterygii</taxon>
        <taxon>Neopterygii</taxon>
        <taxon>Teleostei</taxon>
        <taxon>Neoteleostei</taxon>
        <taxon>Acanthomorphata</taxon>
        <taxon>Ovalentaria</taxon>
        <taxon>Atherinomorphae</taxon>
        <taxon>Cyprinodontiformes</taxon>
        <taxon>Goodeidae</taxon>
        <taxon>Ilyodon</taxon>
    </lineage>
</organism>
<protein>
    <submittedName>
        <fullName evidence="1">Uncharacterized protein</fullName>
    </submittedName>
</protein>
<sequence length="120" mass="13216">MHADFVNDHIWVHSYAEAFQELSSETISLFVRMCSQKRISNGGPLAGHCGDKNSSKGRQDIVHFVWVKCVCICATCLTGLLDDRSTFSAWLCSLISSDFPRGVPQLTGPALPGPHSQTRH</sequence>
<reference evidence="1 2" key="1">
    <citation type="submission" date="2021-06" db="EMBL/GenBank/DDBJ databases">
        <authorList>
            <person name="Palmer J.M."/>
        </authorList>
    </citation>
    <scope>NUCLEOTIDE SEQUENCE [LARGE SCALE GENOMIC DNA]</scope>
    <source>
        <strain evidence="2">if_2019</strain>
        <tissue evidence="1">Muscle</tissue>
    </source>
</reference>
<proteinExistence type="predicted"/>
<comment type="caution">
    <text evidence="1">The sequence shown here is derived from an EMBL/GenBank/DDBJ whole genome shotgun (WGS) entry which is preliminary data.</text>
</comment>
<keyword evidence="2" id="KW-1185">Reference proteome</keyword>
<dbReference type="Proteomes" id="UP001482620">
    <property type="component" value="Unassembled WGS sequence"/>
</dbReference>
<accession>A0ABV0U9V5</accession>
<gene>
    <name evidence="1" type="ORF">ILYODFUR_024631</name>
</gene>
<evidence type="ECO:0000313" key="2">
    <source>
        <dbReference type="Proteomes" id="UP001482620"/>
    </source>
</evidence>
<name>A0ABV0U9V5_9TELE</name>